<dbReference type="PANTHER" id="PTHR38781:SF1">
    <property type="entry name" value="ANTITOXIN DINJ-RELATED"/>
    <property type="match status" value="1"/>
</dbReference>
<dbReference type="RefSeq" id="WP_018306774.1">
    <property type="nucleotide sequence ID" value="NZ_LOCK01000061.1"/>
</dbReference>
<dbReference type="Proteomes" id="UP000054623">
    <property type="component" value="Unassembled WGS sequence"/>
</dbReference>
<dbReference type="GO" id="GO:0006355">
    <property type="term" value="P:regulation of DNA-templated transcription"/>
    <property type="evidence" value="ECO:0007669"/>
    <property type="project" value="InterPro"/>
</dbReference>
<comment type="caution">
    <text evidence="3">The sequence shown here is derived from an EMBL/GenBank/DDBJ whole genome shotgun (WGS) entry which is preliminary data.</text>
</comment>
<keyword evidence="2" id="KW-1277">Toxin-antitoxin system</keyword>
<dbReference type="Pfam" id="PF04221">
    <property type="entry name" value="RelB"/>
    <property type="match status" value="1"/>
</dbReference>
<evidence type="ECO:0000256" key="1">
    <source>
        <dbReference type="ARBA" id="ARBA00010562"/>
    </source>
</evidence>
<dbReference type="EMBL" id="LOCK01000061">
    <property type="protein sequence ID" value="KTE89863.1"/>
    <property type="molecule type" value="Genomic_DNA"/>
</dbReference>
<dbReference type="NCBIfam" id="TIGR02384">
    <property type="entry name" value="RelB_DinJ"/>
    <property type="match status" value="1"/>
</dbReference>
<gene>
    <name evidence="3" type="ORF">AT727_10980</name>
</gene>
<reference evidence="3 4" key="1">
    <citation type="submission" date="2015-12" db="EMBL/GenBank/DDBJ databases">
        <title>Draft Genome Sequence of Desulfitobacterium hafniense Strain DH, a Sulfate-reducing Bacterium Isolated from Paddy Soils.</title>
        <authorList>
            <person name="Bao P."/>
            <person name="Zhang X."/>
            <person name="Li G."/>
        </authorList>
    </citation>
    <scope>NUCLEOTIDE SEQUENCE [LARGE SCALE GENOMIC DNA]</scope>
    <source>
        <strain evidence="3 4">DH</strain>
    </source>
</reference>
<name>A0A0W1JDJ3_DESHA</name>
<dbReference type="GO" id="GO:0006351">
    <property type="term" value="P:DNA-templated transcription"/>
    <property type="evidence" value="ECO:0007669"/>
    <property type="project" value="TreeGrafter"/>
</dbReference>
<evidence type="ECO:0000313" key="3">
    <source>
        <dbReference type="EMBL" id="KTE89863.1"/>
    </source>
</evidence>
<evidence type="ECO:0000256" key="2">
    <source>
        <dbReference type="ARBA" id="ARBA00022649"/>
    </source>
</evidence>
<dbReference type="PANTHER" id="PTHR38781">
    <property type="entry name" value="ANTITOXIN DINJ-RELATED"/>
    <property type="match status" value="1"/>
</dbReference>
<proteinExistence type="inferred from homology"/>
<comment type="similarity">
    <text evidence="1">Belongs to the RelB/DinJ antitoxin family.</text>
</comment>
<dbReference type="AlphaFoldDB" id="A0A0W1JDJ3"/>
<sequence length="103" mass="11734">MIMARTSNIFARVEPEVKEQAEQVLEQLGIPMSSAVSMFLKQVVLQRGIPFEMKLPKDTPPSYSSLTKEQFNAEIEKGMLDIEAGRTYSMKSVEEEMKRDYGL</sequence>
<protein>
    <submittedName>
        <fullName evidence="3">XRE family transcriptional regulator</fullName>
    </submittedName>
</protein>
<evidence type="ECO:0000313" key="4">
    <source>
        <dbReference type="Proteomes" id="UP000054623"/>
    </source>
</evidence>
<dbReference type="Gene3D" id="1.10.1220.10">
    <property type="entry name" value="Met repressor-like"/>
    <property type="match status" value="1"/>
</dbReference>
<dbReference type="OrthoDB" id="9804867at2"/>
<dbReference type="InterPro" id="IPR007337">
    <property type="entry name" value="RelB/DinJ"/>
</dbReference>
<organism evidence="3 4">
    <name type="scientific">Desulfitobacterium hafniense</name>
    <name type="common">Desulfitobacterium frappieri</name>
    <dbReference type="NCBI Taxonomy" id="49338"/>
    <lineage>
        <taxon>Bacteria</taxon>
        <taxon>Bacillati</taxon>
        <taxon>Bacillota</taxon>
        <taxon>Clostridia</taxon>
        <taxon>Eubacteriales</taxon>
        <taxon>Desulfitobacteriaceae</taxon>
        <taxon>Desulfitobacterium</taxon>
    </lineage>
</organism>
<accession>A0A0W1JDJ3</accession>
<dbReference type="InterPro" id="IPR013321">
    <property type="entry name" value="Arc_rbn_hlx_hlx"/>
</dbReference>